<keyword evidence="1" id="KW-1133">Transmembrane helix</keyword>
<accession>A0A1J1IBB2</accession>
<keyword evidence="3" id="KW-1185">Reference proteome</keyword>
<dbReference type="AlphaFoldDB" id="A0A1J1IBB2"/>
<organism evidence="2 3">
    <name type="scientific">Clunio marinus</name>
    <dbReference type="NCBI Taxonomy" id="568069"/>
    <lineage>
        <taxon>Eukaryota</taxon>
        <taxon>Metazoa</taxon>
        <taxon>Ecdysozoa</taxon>
        <taxon>Arthropoda</taxon>
        <taxon>Hexapoda</taxon>
        <taxon>Insecta</taxon>
        <taxon>Pterygota</taxon>
        <taxon>Neoptera</taxon>
        <taxon>Endopterygota</taxon>
        <taxon>Diptera</taxon>
        <taxon>Nematocera</taxon>
        <taxon>Chironomoidea</taxon>
        <taxon>Chironomidae</taxon>
        <taxon>Clunio</taxon>
    </lineage>
</organism>
<dbReference type="EMBL" id="CVRI01000042">
    <property type="protein sequence ID" value="CRK95729.1"/>
    <property type="molecule type" value="Genomic_DNA"/>
</dbReference>
<protein>
    <submittedName>
        <fullName evidence="2">CLUMA_CG009186, isoform A</fullName>
    </submittedName>
</protein>
<evidence type="ECO:0000313" key="3">
    <source>
        <dbReference type="Proteomes" id="UP000183832"/>
    </source>
</evidence>
<keyword evidence="1" id="KW-0472">Membrane</keyword>
<sequence length="142" mass="16386">MTLSVKQVQQLVCHSTPMRGDKRELTQKSLFDRVEANFQSELHWGIIVAVFLLRYIFMLHLAACILNINCMLNNITRQISQKVKQAHEIATNKRFAPTHFLTYREVSMHLVIKLFRSAHDFIMSSASLSRSSLSTIIEFCSD</sequence>
<proteinExistence type="predicted"/>
<evidence type="ECO:0000313" key="2">
    <source>
        <dbReference type="EMBL" id="CRK95729.1"/>
    </source>
</evidence>
<feature type="transmembrane region" description="Helical" evidence="1">
    <location>
        <begin position="42"/>
        <end position="68"/>
    </location>
</feature>
<name>A0A1J1IBB2_9DIPT</name>
<keyword evidence="1" id="KW-0812">Transmembrane</keyword>
<reference evidence="2 3" key="1">
    <citation type="submission" date="2015-04" db="EMBL/GenBank/DDBJ databases">
        <authorList>
            <person name="Syromyatnikov M.Y."/>
            <person name="Popov V.N."/>
        </authorList>
    </citation>
    <scope>NUCLEOTIDE SEQUENCE [LARGE SCALE GENOMIC DNA]</scope>
</reference>
<evidence type="ECO:0000256" key="1">
    <source>
        <dbReference type="SAM" id="Phobius"/>
    </source>
</evidence>
<gene>
    <name evidence="2" type="ORF">CLUMA_CG009186</name>
</gene>
<dbReference type="Proteomes" id="UP000183832">
    <property type="component" value="Unassembled WGS sequence"/>
</dbReference>